<dbReference type="PANTHER" id="PTHR11188:SF161">
    <property type="entry name" value="PH-RESPONSE REGULATOR PROTEIN PALF_RIM8"/>
    <property type="match status" value="1"/>
</dbReference>
<gene>
    <name evidence="3" type="ORF">BU16DRAFT_560868</name>
</gene>
<name>A0A6A6QU31_9PEZI</name>
<feature type="compositionally biased region" description="Basic and acidic residues" evidence="1">
    <location>
        <begin position="453"/>
        <end position="467"/>
    </location>
</feature>
<feature type="compositionally biased region" description="Polar residues" evidence="1">
    <location>
        <begin position="406"/>
        <end position="415"/>
    </location>
</feature>
<dbReference type="Pfam" id="PF00339">
    <property type="entry name" value="Arrestin_N"/>
    <property type="match status" value="1"/>
</dbReference>
<feature type="region of interest" description="Disordered" evidence="1">
    <location>
        <begin position="399"/>
        <end position="467"/>
    </location>
</feature>
<dbReference type="EMBL" id="MU004188">
    <property type="protein sequence ID" value="KAF2496018.1"/>
    <property type="molecule type" value="Genomic_DNA"/>
</dbReference>
<accession>A0A6A6QU31</accession>
<sequence length="467" mass="52667">MVHPRELDIVVYGDHRRVYRPGDKVEGVVFFFPTTQQHIKSLALDFSGRCITKTTRPQYVRPSDGRPPILEGLKRLEAEATLFRFEQNLLVDSTITAKKHSWPFEFTFPSHTRDRYPKWADSSKFPKDVHQLPPSYHVYMDEPGREATITYAVTANVSYGRRQHKSDKATLHELKFFNDSNLRSHFIAPTPMPHVLKEQRWTSPALRPAKHTLKQKLEHVVTQNPNLRTPSISIVPTIYCPPSISPRQDIPLKVSLQHIRRRPAVDPEHIDCIFQSLNVSITTYNRTVCEGGIQDVTEQRRNCVTRRDINTSIPLDDSPFSIVSNLRLDDNAQCIASFATFTASRSYRLVIEMAVKCGPRTFIINSSTPLEILPSPSLSRPAAVAQPRESFEQLPAYEPRPALPSYTESTGSVATLGSLASSDDDSGSEEEDSLDDGVSTPLSPPITPDVDENDRGEWIREDKTAAV</sequence>
<evidence type="ECO:0000313" key="4">
    <source>
        <dbReference type="Proteomes" id="UP000799750"/>
    </source>
</evidence>
<dbReference type="OrthoDB" id="2333384at2759"/>
<dbReference type="InterPro" id="IPR050357">
    <property type="entry name" value="Arrestin_domain-protein"/>
</dbReference>
<dbReference type="GO" id="GO:0005886">
    <property type="term" value="C:plasma membrane"/>
    <property type="evidence" value="ECO:0007669"/>
    <property type="project" value="TreeGrafter"/>
</dbReference>
<keyword evidence="4" id="KW-1185">Reference proteome</keyword>
<dbReference type="InterPro" id="IPR014752">
    <property type="entry name" value="Arrestin-like_C"/>
</dbReference>
<dbReference type="GO" id="GO:0070086">
    <property type="term" value="P:ubiquitin-dependent endocytosis"/>
    <property type="evidence" value="ECO:0007669"/>
    <property type="project" value="TreeGrafter"/>
</dbReference>
<feature type="domain" description="Arrestin-like N-terminal" evidence="2">
    <location>
        <begin position="12"/>
        <end position="112"/>
    </location>
</feature>
<dbReference type="GO" id="GO:0031625">
    <property type="term" value="F:ubiquitin protein ligase binding"/>
    <property type="evidence" value="ECO:0007669"/>
    <property type="project" value="TreeGrafter"/>
</dbReference>
<dbReference type="Gene3D" id="2.60.40.640">
    <property type="match status" value="1"/>
</dbReference>
<dbReference type="GO" id="GO:0030674">
    <property type="term" value="F:protein-macromolecule adaptor activity"/>
    <property type="evidence" value="ECO:0007669"/>
    <property type="project" value="TreeGrafter"/>
</dbReference>
<proteinExistence type="predicted"/>
<reference evidence="3" key="1">
    <citation type="journal article" date="2020" name="Stud. Mycol.">
        <title>101 Dothideomycetes genomes: a test case for predicting lifestyles and emergence of pathogens.</title>
        <authorList>
            <person name="Haridas S."/>
            <person name="Albert R."/>
            <person name="Binder M."/>
            <person name="Bloem J."/>
            <person name="Labutti K."/>
            <person name="Salamov A."/>
            <person name="Andreopoulos B."/>
            <person name="Baker S."/>
            <person name="Barry K."/>
            <person name="Bills G."/>
            <person name="Bluhm B."/>
            <person name="Cannon C."/>
            <person name="Castanera R."/>
            <person name="Culley D."/>
            <person name="Daum C."/>
            <person name="Ezra D."/>
            <person name="Gonzalez J."/>
            <person name="Henrissat B."/>
            <person name="Kuo A."/>
            <person name="Liang C."/>
            <person name="Lipzen A."/>
            <person name="Lutzoni F."/>
            <person name="Magnuson J."/>
            <person name="Mondo S."/>
            <person name="Nolan M."/>
            <person name="Ohm R."/>
            <person name="Pangilinan J."/>
            <person name="Park H.-J."/>
            <person name="Ramirez L."/>
            <person name="Alfaro M."/>
            <person name="Sun H."/>
            <person name="Tritt A."/>
            <person name="Yoshinaga Y."/>
            <person name="Zwiers L.-H."/>
            <person name="Turgeon B."/>
            <person name="Goodwin S."/>
            <person name="Spatafora J."/>
            <person name="Crous P."/>
            <person name="Grigoriev I."/>
        </authorList>
    </citation>
    <scope>NUCLEOTIDE SEQUENCE</scope>
    <source>
        <strain evidence="3">CBS 269.34</strain>
    </source>
</reference>
<protein>
    <recommendedName>
        <fullName evidence="2">Arrestin-like N-terminal domain-containing protein</fullName>
    </recommendedName>
</protein>
<evidence type="ECO:0000256" key="1">
    <source>
        <dbReference type="SAM" id="MobiDB-lite"/>
    </source>
</evidence>
<dbReference type="AlphaFoldDB" id="A0A6A6QU31"/>
<evidence type="ECO:0000313" key="3">
    <source>
        <dbReference type="EMBL" id="KAF2496018.1"/>
    </source>
</evidence>
<organism evidence="3 4">
    <name type="scientific">Lophium mytilinum</name>
    <dbReference type="NCBI Taxonomy" id="390894"/>
    <lineage>
        <taxon>Eukaryota</taxon>
        <taxon>Fungi</taxon>
        <taxon>Dikarya</taxon>
        <taxon>Ascomycota</taxon>
        <taxon>Pezizomycotina</taxon>
        <taxon>Dothideomycetes</taxon>
        <taxon>Pleosporomycetidae</taxon>
        <taxon>Mytilinidiales</taxon>
        <taxon>Mytilinidiaceae</taxon>
        <taxon>Lophium</taxon>
    </lineage>
</organism>
<dbReference type="InterPro" id="IPR011021">
    <property type="entry name" value="Arrestin-like_N"/>
</dbReference>
<dbReference type="Proteomes" id="UP000799750">
    <property type="component" value="Unassembled WGS sequence"/>
</dbReference>
<dbReference type="PANTHER" id="PTHR11188">
    <property type="entry name" value="ARRESTIN DOMAIN CONTAINING PROTEIN"/>
    <property type="match status" value="1"/>
</dbReference>
<dbReference type="GO" id="GO:0005829">
    <property type="term" value="C:cytosol"/>
    <property type="evidence" value="ECO:0007669"/>
    <property type="project" value="TreeGrafter"/>
</dbReference>
<feature type="compositionally biased region" description="Acidic residues" evidence="1">
    <location>
        <begin position="422"/>
        <end position="435"/>
    </location>
</feature>
<evidence type="ECO:0000259" key="2">
    <source>
        <dbReference type="Pfam" id="PF00339"/>
    </source>
</evidence>